<evidence type="ECO:0000256" key="1">
    <source>
        <dbReference type="SAM" id="MobiDB-lite"/>
    </source>
</evidence>
<feature type="transmembrane region" description="Helical" evidence="2">
    <location>
        <begin position="6"/>
        <end position="26"/>
    </location>
</feature>
<reference evidence="3" key="1">
    <citation type="submission" date="2016-03" db="EMBL/GenBank/DDBJ databases">
        <authorList>
            <person name="Ploux O."/>
        </authorList>
    </citation>
    <scope>NUCLEOTIDE SEQUENCE</scope>
    <source>
        <strain evidence="3">UC10</strain>
    </source>
</reference>
<keyword evidence="2" id="KW-1133">Transmembrane helix</keyword>
<proteinExistence type="predicted"/>
<keyword evidence="2" id="KW-0472">Membrane</keyword>
<dbReference type="AlphaFoldDB" id="A0A1Y5PDX9"/>
<evidence type="ECO:0000313" key="3">
    <source>
        <dbReference type="EMBL" id="SBS76924.1"/>
    </source>
</evidence>
<protein>
    <submittedName>
        <fullName evidence="3">Uncharacterized protein</fullName>
    </submittedName>
</protein>
<dbReference type="EMBL" id="FLQS01000032">
    <property type="protein sequence ID" value="SBS76924.1"/>
    <property type="molecule type" value="Genomic_DNA"/>
</dbReference>
<keyword evidence="2" id="KW-0812">Transmembrane</keyword>
<evidence type="ECO:0000256" key="2">
    <source>
        <dbReference type="SAM" id="Phobius"/>
    </source>
</evidence>
<organism evidence="3">
    <name type="scientific">uncultured Mycobacterium sp</name>
    <dbReference type="NCBI Taxonomy" id="171292"/>
    <lineage>
        <taxon>Bacteria</taxon>
        <taxon>Bacillati</taxon>
        <taxon>Actinomycetota</taxon>
        <taxon>Actinomycetes</taxon>
        <taxon>Mycobacteriales</taxon>
        <taxon>Mycobacteriaceae</taxon>
        <taxon>Mycobacterium</taxon>
        <taxon>environmental samples</taxon>
    </lineage>
</organism>
<sequence>MQHTFGYLGLAAIIAGGILSMFPLWKSATLSPDSIERRVYWTGCAIGTPLLFLSQFPDWPRGLFFAGGAAVALLAIAFQWTNHVKIKGRTYSAFNNNRRPDRPPALAPEADDDQGE</sequence>
<feature type="transmembrane region" description="Helical" evidence="2">
    <location>
        <begin position="62"/>
        <end position="80"/>
    </location>
</feature>
<accession>A0A1Y5PDX9</accession>
<feature type="region of interest" description="Disordered" evidence="1">
    <location>
        <begin position="95"/>
        <end position="116"/>
    </location>
</feature>
<name>A0A1Y5PDX9_9MYCO</name>
<gene>
    <name evidence="3" type="ORF">MHPYR_380063</name>
</gene>